<keyword evidence="2" id="KW-1277">Toxin-antitoxin system</keyword>
<protein>
    <recommendedName>
        <fullName evidence="10">Type II toxin-antitoxin system HicA family toxin</fullName>
    </recommendedName>
</protein>
<dbReference type="GO" id="GO:0004519">
    <property type="term" value="F:endonuclease activity"/>
    <property type="evidence" value="ECO:0007669"/>
    <property type="project" value="UniProtKB-KW"/>
</dbReference>
<keyword evidence="4" id="KW-0255">Endonuclease</keyword>
<comment type="caution">
    <text evidence="8">The sequence shown here is derived from an EMBL/GenBank/DDBJ whole genome shotgun (WGS) entry which is preliminary data.</text>
</comment>
<dbReference type="Proteomes" id="UP000229438">
    <property type="component" value="Unassembled WGS sequence"/>
</dbReference>
<dbReference type="EMBL" id="PFQS01000132">
    <property type="protein sequence ID" value="PJC68030.1"/>
    <property type="molecule type" value="Genomic_DNA"/>
</dbReference>
<keyword evidence="3" id="KW-0540">Nuclease</keyword>
<evidence type="ECO:0000313" key="9">
    <source>
        <dbReference type="Proteomes" id="UP000229438"/>
    </source>
</evidence>
<comment type="similarity">
    <text evidence="1">Belongs to the HicA mRNA interferase family.</text>
</comment>
<evidence type="ECO:0000256" key="1">
    <source>
        <dbReference type="ARBA" id="ARBA00006620"/>
    </source>
</evidence>
<evidence type="ECO:0008006" key="10">
    <source>
        <dbReference type="Google" id="ProtNLM"/>
    </source>
</evidence>
<evidence type="ECO:0000256" key="6">
    <source>
        <dbReference type="ARBA" id="ARBA00022884"/>
    </source>
</evidence>
<organism evidence="8 9">
    <name type="scientific">candidate division WWE3 bacterium CG_4_8_14_3_um_filter_42_11</name>
    <dbReference type="NCBI Taxonomy" id="1975076"/>
    <lineage>
        <taxon>Bacteria</taxon>
        <taxon>Katanobacteria</taxon>
    </lineage>
</organism>
<sequence>MPKLSPTSSKKLIRILEKSGFVVVRQKGSHARLEHSDERKTTIPTHSGEKIGKGLLRKILRDTNLSPKELQKLR</sequence>
<evidence type="ECO:0000256" key="5">
    <source>
        <dbReference type="ARBA" id="ARBA00022801"/>
    </source>
</evidence>
<evidence type="ECO:0000256" key="3">
    <source>
        <dbReference type="ARBA" id="ARBA00022722"/>
    </source>
</evidence>
<gene>
    <name evidence="8" type="ORF">CO015_05460</name>
</gene>
<dbReference type="GO" id="GO:0016787">
    <property type="term" value="F:hydrolase activity"/>
    <property type="evidence" value="ECO:0007669"/>
    <property type="project" value="UniProtKB-KW"/>
</dbReference>
<dbReference type="PANTHER" id="PTHR34873">
    <property type="entry name" value="SSR1766 PROTEIN"/>
    <property type="match status" value="1"/>
</dbReference>
<keyword evidence="7" id="KW-0346">Stress response</keyword>
<evidence type="ECO:0000313" key="8">
    <source>
        <dbReference type="EMBL" id="PJC68030.1"/>
    </source>
</evidence>
<dbReference type="PANTHER" id="PTHR34873:SF3">
    <property type="entry name" value="ADDICTION MODULE TOXIN, HICA FAMILY"/>
    <property type="match status" value="1"/>
</dbReference>
<dbReference type="InterPro" id="IPR038570">
    <property type="entry name" value="HicA_sf"/>
</dbReference>
<dbReference type="Gene3D" id="3.30.920.30">
    <property type="entry name" value="Hypothetical protein"/>
    <property type="match status" value="1"/>
</dbReference>
<dbReference type="SUPFAM" id="SSF54786">
    <property type="entry name" value="YcfA/nrd intein domain"/>
    <property type="match status" value="1"/>
</dbReference>
<dbReference type="AlphaFoldDB" id="A0A2M8G5F4"/>
<dbReference type="GO" id="GO:0003729">
    <property type="term" value="F:mRNA binding"/>
    <property type="evidence" value="ECO:0007669"/>
    <property type="project" value="InterPro"/>
</dbReference>
<keyword evidence="5" id="KW-0378">Hydrolase</keyword>
<proteinExistence type="inferred from homology"/>
<evidence type="ECO:0000256" key="2">
    <source>
        <dbReference type="ARBA" id="ARBA00022649"/>
    </source>
</evidence>
<evidence type="ECO:0000256" key="4">
    <source>
        <dbReference type="ARBA" id="ARBA00022759"/>
    </source>
</evidence>
<accession>A0A2M8G5F4</accession>
<keyword evidence="6" id="KW-0694">RNA-binding</keyword>
<reference evidence="9" key="1">
    <citation type="submission" date="2017-09" db="EMBL/GenBank/DDBJ databases">
        <title>Depth-based differentiation of microbial function through sediment-hosted aquifers and enrichment of novel symbionts in the deep terrestrial subsurface.</title>
        <authorList>
            <person name="Probst A.J."/>
            <person name="Ladd B."/>
            <person name="Jarett J.K."/>
            <person name="Geller-Mcgrath D.E."/>
            <person name="Sieber C.M.K."/>
            <person name="Emerson J.B."/>
            <person name="Anantharaman K."/>
            <person name="Thomas B.C."/>
            <person name="Malmstrom R."/>
            <person name="Stieglmeier M."/>
            <person name="Klingl A."/>
            <person name="Woyke T."/>
            <person name="Ryan C.M."/>
            <person name="Banfield J.F."/>
        </authorList>
    </citation>
    <scope>NUCLEOTIDE SEQUENCE [LARGE SCALE GENOMIC DNA]</scope>
</reference>
<name>A0A2M8G5F4_UNCKA</name>
<evidence type="ECO:0000256" key="7">
    <source>
        <dbReference type="ARBA" id="ARBA00023016"/>
    </source>
</evidence>
<dbReference type="Pfam" id="PF07927">
    <property type="entry name" value="HicA_toxin"/>
    <property type="match status" value="1"/>
</dbReference>
<dbReference type="InterPro" id="IPR012933">
    <property type="entry name" value="HicA_mRNA_interferase"/>
</dbReference>